<keyword evidence="4" id="KW-1185">Reference proteome</keyword>
<reference evidence="2 4" key="1">
    <citation type="journal article" date="2019" name="Sci. Rep.">
        <title>Orb-weaving spider Araneus ventricosus genome elucidates the spidroin gene catalogue.</title>
        <authorList>
            <person name="Kono N."/>
            <person name="Nakamura H."/>
            <person name="Ohtoshi R."/>
            <person name="Moran D.A.P."/>
            <person name="Shinohara A."/>
            <person name="Yoshida Y."/>
            <person name="Fujiwara M."/>
            <person name="Mori M."/>
            <person name="Tomita M."/>
            <person name="Arakawa K."/>
        </authorList>
    </citation>
    <scope>NUCLEOTIDE SEQUENCE [LARGE SCALE GENOMIC DNA]</scope>
</reference>
<dbReference type="AlphaFoldDB" id="A0A4Y2N9R6"/>
<dbReference type="Proteomes" id="UP000499080">
    <property type="component" value="Unassembled WGS sequence"/>
</dbReference>
<gene>
    <name evidence="3" type="ORF">AVEN_202192_1</name>
    <name evidence="2" type="ORF">AVEN_271798_1</name>
</gene>
<dbReference type="EMBL" id="BGPR01286529">
    <property type="protein sequence ID" value="GBN36376.1"/>
    <property type="molecule type" value="Genomic_DNA"/>
</dbReference>
<name>A0A4Y2N9R6_ARAVE</name>
<evidence type="ECO:0000256" key="1">
    <source>
        <dbReference type="SAM" id="MobiDB-lite"/>
    </source>
</evidence>
<evidence type="ECO:0000313" key="3">
    <source>
        <dbReference type="EMBL" id="GBN36376.1"/>
    </source>
</evidence>
<feature type="region of interest" description="Disordered" evidence="1">
    <location>
        <begin position="59"/>
        <end position="83"/>
    </location>
</feature>
<organism evidence="2 4">
    <name type="scientific">Araneus ventricosus</name>
    <name type="common">Orbweaver spider</name>
    <name type="synonym">Epeira ventricosa</name>
    <dbReference type="NCBI Taxonomy" id="182803"/>
    <lineage>
        <taxon>Eukaryota</taxon>
        <taxon>Metazoa</taxon>
        <taxon>Ecdysozoa</taxon>
        <taxon>Arthropoda</taxon>
        <taxon>Chelicerata</taxon>
        <taxon>Arachnida</taxon>
        <taxon>Araneae</taxon>
        <taxon>Araneomorphae</taxon>
        <taxon>Entelegynae</taxon>
        <taxon>Araneoidea</taxon>
        <taxon>Araneidae</taxon>
        <taxon>Araneus</taxon>
    </lineage>
</organism>
<sequence length="120" mass="13654">MNTYFSNSFSYFSVSVRRNFVQWLELRLTRSYPCPASWCTRVCKSHDCSRKLRSESLLPITGQGPISSEGGTSRHRDGGNSTPQYYYAHQGSENLLTWWVSNSSRLLIGELAVPPGWDMP</sequence>
<dbReference type="EMBL" id="BGPR01286446">
    <property type="protein sequence ID" value="GBN36178.1"/>
    <property type="molecule type" value="Genomic_DNA"/>
</dbReference>
<accession>A0A4Y2N9R6</accession>
<proteinExistence type="predicted"/>
<protein>
    <submittedName>
        <fullName evidence="2">Uncharacterized protein</fullName>
    </submittedName>
</protein>
<evidence type="ECO:0000313" key="2">
    <source>
        <dbReference type="EMBL" id="GBN36178.1"/>
    </source>
</evidence>
<comment type="caution">
    <text evidence="2">The sequence shown here is derived from an EMBL/GenBank/DDBJ whole genome shotgun (WGS) entry which is preliminary data.</text>
</comment>
<evidence type="ECO:0000313" key="4">
    <source>
        <dbReference type="Proteomes" id="UP000499080"/>
    </source>
</evidence>